<organism evidence="1 2">
    <name type="scientific">Golovinomyces cichoracearum</name>
    <dbReference type="NCBI Taxonomy" id="62708"/>
    <lineage>
        <taxon>Eukaryota</taxon>
        <taxon>Fungi</taxon>
        <taxon>Dikarya</taxon>
        <taxon>Ascomycota</taxon>
        <taxon>Pezizomycotina</taxon>
        <taxon>Leotiomycetes</taxon>
        <taxon>Erysiphales</taxon>
        <taxon>Erysiphaceae</taxon>
        <taxon>Golovinomyces</taxon>
    </lineage>
</organism>
<name>A0A420JCA4_9PEZI</name>
<evidence type="ECO:0000313" key="1">
    <source>
        <dbReference type="EMBL" id="RKF84372.1"/>
    </source>
</evidence>
<proteinExistence type="predicted"/>
<dbReference type="EMBL" id="MCBS01009978">
    <property type="protein sequence ID" value="RKF84372.1"/>
    <property type="molecule type" value="Genomic_DNA"/>
</dbReference>
<gene>
    <name evidence="1" type="ORF">GcM1_099002</name>
</gene>
<dbReference type="Proteomes" id="UP000285326">
    <property type="component" value="Unassembled WGS sequence"/>
</dbReference>
<dbReference type="AlphaFoldDB" id="A0A420JCA4"/>
<protein>
    <submittedName>
        <fullName evidence="1">Uncharacterized protein</fullName>
    </submittedName>
</protein>
<accession>A0A420JCA4</accession>
<reference evidence="1 2" key="1">
    <citation type="journal article" date="2018" name="BMC Genomics">
        <title>Comparative genome analyses reveal sequence features reflecting distinct modes of host-adaptation between dicot and monocot powdery mildew.</title>
        <authorList>
            <person name="Wu Y."/>
            <person name="Ma X."/>
            <person name="Pan Z."/>
            <person name="Kale S.D."/>
            <person name="Song Y."/>
            <person name="King H."/>
            <person name="Zhang Q."/>
            <person name="Presley C."/>
            <person name="Deng X."/>
            <person name="Wei C.I."/>
            <person name="Xiao S."/>
        </authorList>
    </citation>
    <scope>NUCLEOTIDE SEQUENCE [LARGE SCALE GENOMIC DNA]</scope>
    <source>
        <strain evidence="1">UMSG1</strain>
    </source>
</reference>
<evidence type="ECO:0000313" key="2">
    <source>
        <dbReference type="Proteomes" id="UP000285326"/>
    </source>
</evidence>
<sequence>MVEKTIYVLQRVLKKITVDPKQWPSSIEKATFEVNKREIPHLTYSLSQILCGFNPVVSLETSYPVMRRKSLSSIMKEDLSSVILEEGEHSDRVIELCANRVKVREKYLERSNF</sequence>
<comment type="caution">
    <text evidence="1">The sequence shown here is derived from an EMBL/GenBank/DDBJ whole genome shotgun (WGS) entry which is preliminary data.</text>
</comment>